<evidence type="ECO:0000313" key="6">
    <source>
        <dbReference type="Proteomes" id="UP000480178"/>
    </source>
</evidence>
<dbReference type="Pfam" id="PF12833">
    <property type="entry name" value="HTH_18"/>
    <property type="match status" value="1"/>
</dbReference>
<dbReference type="PROSITE" id="PS01124">
    <property type="entry name" value="HTH_ARAC_FAMILY_2"/>
    <property type="match status" value="1"/>
</dbReference>
<accession>A0A6C0GJ81</accession>
<organism evidence="5 6">
    <name type="scientific">Rhodocytophaga rosea</name>
    <dbReference type="NCBI Taxonomy" id="2704465"/>
    <lineage>
        <taxon>Bacteria</taxon>
        <taxon>Pseudomonadati</taxon>
        <taxon>Bacteroidota</taxon>
        <taxon>Cytophagia</taxon>
        <taxon>Cytophagales</taxon>
        <taxon>Rhodocytophagaceae</taxon>
        <taxon>Rhodocytophaga</taxon>
    </lineage>
</organism>
<dbReference type="EMBL" id="CP048222">
    <property type="protein sequence ID" value="QHT67743.1"/>
    <property type="molecule type" value="Genomic_DNA"/>
</dbReference>
<name>A0A6C0GJ81_9BACT</name>
<dbReference type="InterPro" id="IPR009057">
    <property type="entry name" value="Homeodomain-like_sf"/>
</dbReference>
<evidence type="ECO:0000256" key="2">
    <source>
        <dbReference type="ARBA" id="ARBA00023125"/>
    </source>
</evidence>
<dbReference type="SMART" id="SM00342">
    <property type="entry name" value="HTH_ARAC"/>
    <property type="match status" value="1"/>
</dbReference>
<keyword evidence="6" id="KW-1185">Reference proteome</keyword>
<dbReference type="PANTHER" id="PTHR43280:SF29">
    <property type="entry name" value="ARAC-FAMILY TRANSCRIPTIONAL REGULATOR"/>
    <property type="match status" value="1"/>
</dbReference>
<evidence type="ECO:0000313" key="5">
    <source>
        <dbReference type="EMBL" id="QHT67743.1"/>
    </source>
</evidence>
<dbReference type="GO" id="GO:0003700">
    <property type="term" value="F:DNA-binding transcription factor activity"/>
    <property type="evidence" value="ECO:0007669"/>
    <property type="project" value="InterPro"/>
</dbReference>
<keyword evidence="2" id="KW-0238">DNA-binding</keyword>
<keyword evidence="1" id="KW-0805">Transcription regulation</keyword>
<dbReference type="InterPro" id="IPR018062">
    <property type="entry name" value="HTH_AraC-typ_CS"/>
</dbReference>
<protein>
    <submittedName>
        <fullName evidence="5">AraC family transcriptional regulator</fullName>
    </submittedName>
</protein>
<dbReference type="InterPro" id="IPR018060">
    <property type="entry name" value="HTH_AraC"/>
</dbReference>
<dbReference type="PANTHER" id="PTHR43280">
    <property type="entry name" value="ARAC-FAMILY TRANSCRIPTIONAL REGULATOR"/>
    <property type="match status" value="1"/>
</dbReference>
<dbReference type="AlphaFoldDB" id="A0A6C0GJ81"/>
<sequence>MFSKVHFSTTKIQGYLQVWNTAIRTLANVGAYIWYRDKPIQAKQASGILSITEAHEDFSRNSIPEMQPDDSSATTDKTYKIPSRFVLAENLCRNYSERIETYFEQKKPYLDPELTMQKVAAELNMPLHHLSMVLNECIGYSFTDYVNRYRIEEVKRKLTEMQYLKIESIGYEAGFNSKATFNRVFKKHCRQSPSEYQKALRIPVST</sequence>
<dbReference type="GO" id="GO:0043565">
    <property type="term" value="F:sequence-specific DNA binding"/>
    <property type="evidence" value="ECO:0007669"/>
    <property type="project" value="InterPro"/>
</dbReference>
<evidence type="ECO:0000259" key="4">
    <source>
        <dbReference type="PROSITE" id="PS01124"/>
    </source>
</evidence>
<dbReference type="SUPFAM" id="SSF46689">
    <property type="entry name" value="Homeodomain-like"/>
    <property type="match status" value="1"/>
</dbReference>
<dbReference type="RefSeq" id="WP_162443766.1">
    <property type="nucleotide sequence ID" value="NZ_CP048222.1"/>
</dbReference>
<evidence type="ECO:0000256" key="1">
    <source>
        <dbReference type="ARBA" id="ARBA00023015"/>
    </source>
</evidence>
<evidence type="ECO:0000256" key="3">
    <source>
        <dbReference type="ARBA" id="ARBA00023163"/>
    </source>
</evidence>
<gene>
    <name evidence="5" type="ORF">GXP67_14425</name>
</gene>
<dbReference type="KEGG" id="rhoz:GXP67_14425"/>
<dbReference type="Proteomes" id="UP000480178">
    <property type="component" value="Chromosome"/>
</dbReference>
<dbReference type="Gene3D" id="1.10.10.60">
    <property type="entry name" value="Homeodomain-like"/>
    <property type="match status" value="2"/>
</dbReference>
<reference evidence="5 6" key="1">
    <citation type="submission" date="2020-01" db="EMBL/GenBank/DDBJ databases">
        <authorList>
            <person name="Kim M.K."/>
        </authorList>
    </citation>
    <scope>NUCLEOTIDE SEQUENCE [LARGE SCALE GENOMIC DNA]</scope>
    <source>
        <strain evidence="5 6">172606-1</strain>
    </source>
</reference>
<feature type="domain" description="HTH araC/xylS-type" evidence="4">
    <location>
        <begin position="97"/>
        <end position="199"/>
    </location>
</feature>
<dbReference type="PROSITE" id="PS00041">
    <property type="entry name" value="HTH_ARAC_FAMILY_1"/>
    <property type="match status" value="1"/>
</dbReference>
<keyword evidence="3" id="KW-0804">Transcription</keyword>
<proteinExistence type="predicted"/>